<sequence length="826" mass="94965">MAATKSFPSESRNFKQSNELRPGLNGLAADGPLLPERMGIGEGMEEELQRRMRGRSNNFEEELRSRFGLNNIEEELRNRMGLNNRVGQEFNGKMGGNSTGEGDLHNRLSFNRGMEDELRSRMEASHSIEEELRKKIGFSSSIEEELRSRLLYKNSGPNSQGDMSFYNAVDEMCRQQNHPQNQSFQSKNGDRDTEEETEPNSDHLDEVIEAVARNEFDYNPEDNYIKPEHKRSCNQFEDNFPIKQEPIDYDLMAANLTAGLMNPDRRHMCAHCCKGFRSRQQLLQHSLVHTNLRKYHCNYCERSFKQLSHLHQHHRIHTGEKPYSCPLDGCDKAFPQLSNLQHHIRNHDKLAESQYQCHLCDRAYPNEATLKAHNTRMHVHSKLISDLQKSPLSQQPNMSVSPEDTVVSDLQPRQRKRKASRPQHINNRSAIPFNQSEMENRIYNNYMNNYPKDSRPEGYVYILDSDDDENVPDIPLKKSDISSNNNCYSSSVSRSDNFYIAQRSQEGQSKNLSSAEDDDKHFGRINDLSSVRMNNPNFRYLDEDIYRSQMSDTRSHSLPKLSNDMPKNNDHMTESSNEIIRNNSSVSASSNDMFRNNSSEMFRNNPSGSMSSTEIFGHKNQPAISRNGNFLPVSSVNRRDTVPTNGIPINRNHLSTASNEMNRNRDGRSHLANEITRNSSERSQLANEMQHYSSSMGLDLSINNNDFSRMYNERSRLPNMSSDRSYANNHVLSRIQNGLGDNQIKMEGKENQIFTNGMVPAETDTHFIQMMNNNSNEWRRRNFVGQNRIVNDESEGSSDESEVDMGQQQHFPTPNLGADVYDDPMN</sequence>
<dbReference type="PROSITE" id="PS00028">
    <property type="entry name" value="ZINC_FINGER_C2H2_1"/>
    <property type="match status" value="4"/>
</dbReference>
<evidence type="ECO:0000259" key="7">
    <source>
        <dbReference type="PROSITE" id="PS50157"/>
    </source>
</evidence>
<gene>
    <name evidence="8" type="ORF">MGAL_10B027161</name>
</gene>
<feature type="region of interest" description="Disordered" evidence="6">
    <location>
        <begin position="389"/>
        <end position="433"/>
    </location>
</feature>
<dbReference type="SUPFAM" id="SSF57667">
    <property type="entry name" value="beta-beta-alpha zinc fingers"/>
    <property type="match status" value="2"/>
</dbReference>
<evidence type="ECO:0000256" key="2">
    <source>
        <dbReference type="ARBA" id="ARBA00022737"/>
    </source>
</evidence>
<feature type="compositionally biased region" description="Polar residues" evidence="6">
    <location>
        <begin position="1"/>
        <end position="19"/>
    </location>
</feature>
<feature type="compositionally biased region" description="Low complexity" evidence="6">
    <location>
        <begin position="574"/>
        <end position="587"/>
    </location>
</feature>
<feature type="domain" description="C2H2-type" evidence="7">
    <location>
        <begin position="267"/>
        <end position="294"/>
    </location>
</feature>
<feature type="domain" description="C2H2-type" evidence="7">
    <location>
        <begin position="295"/>
        <end position="322"/>
    </location>
</feature>
<evidence type="ECO:0000313" key="9">
    <source>
        <dbReference type="Proteomes" id="UP000596742"/>
    </source>
</evidence>
<dbReference type="GO" id="GO:0008270">
    <property type="term" value="F:zinc ion binding"/>
    <property type="evidence" value="ECO:0007669"/>
    <property type="project" value="UniProtKB-KW"/>
</dbReference>
<dbReference type="SMART" id="SM00355">
    <property type="entry name" value="ZnF_C2H2"/>
    <property type="match status" value="4"/>
</dbReference>
<dbReference type="GO" id="GO:0000981">
    <property type="term" value="F:DNA-binding transcription factor activity, RNA polymerase II-specific"/>
    <property type="evidence" value="ECO:0007669"/>
    <property type="project" value="TreeGrafter"/>
</dbReference>
<dbReference type="Pfam" id="PF00096">
    <property type="entry name" value="zf-C2H2"/>
    <property type="match status" value="1"/>
</dbReference>
<dbReference type="OrthoDB" id="5305647at2759"/>
<dbReference type="PANTHER" id="PTHR19818:SF139">
    <property type="entry name" value="PAIR-RULE PROTEIN ODD-PAIRED"/>
    <property type="match status" value="1"/>
</dbReference>
<reference evidence="8" key="1">
    <citation type="submission" date="2018-11" db="EMBL/GenBank/DDBJ databases">
        <authorList>
            <person name="Alioto T."/>
            <person name="Alioto T."/>
        </authorList>
    </citation>
    <scope>NUCLEOTIDE SEQUENCE</scope>
</reference>
<feature type="region of interest" description="Disordered" evidence="6">
    <location>
        <begin position="177"/>
        <end position="203"/>
    </location>
</feature>
<evidence type="ECO:0000256" key="3">
    <source>
        <dbReference type="ARBA" id="ARBA00022771"/>
    </source>
</evidence>
<dbReference type="InterPro" id="IPR036236">
    <property type="entry name" value="Znf_C2H2_sf"/>
</dbReference>
<keyword evidence="1" id="KW-0479">Metal-binding</keyword>
<dbReference type="GO" id="GO:0000978">
    <property type="term" value="F:RNA polymerase II cis-regulatory region sequence-specific DNA binding"/>
    <property type="evidence" value="ECO:0007669"/>
    <property type="project" value="TreeGrafter"/>
</dbReference>
<feature type="domain" description="C2H2-type" evidence="7">
    <location>
        <begin position="323"/>
        <end position="352"/>
    </location>
</feature>
<dbReference type="GO" id="GO:0045944">
    <property type="term" value="P:positive regulation of transcription by RNA polymerase II"/>
    <property type="evidence" value="ECO:0007669"/>
    <property type="project" value="TreeGrafter"/>
</dbReference>
<feature type="region of interest" description="Disordered" evidence="6">
    <location>
        <begin position="551"/>
        <end position="653"/>
    </location>
</feature>
<feature type="region of interest" description="Disordered" evidence="6">
    <location>
        <begin position="792"/>
        <end position="826"/>
    </location>
</feature>
<evidence type="ECO:0000256" key="4">
    <source>
        <dbReference type="ARBA" id="ARBA00022833"/>
    </source>
</evidence>
<feature type="region of interest" description="Disordered" evidence="6">
    <location>
        <begin position="1"/>
        <end position="38"/>
    </location>
</feature>
<keyword evidence="4" id="KW-0862">Zinc</keyword>
<dbReference type="FunFam" id="3.30.160.60:FF:000233">
    <property type="entry name" value="Putative zinc finger protein 362"/>
    <property type="match status" value="1"/>
</dbReference>
<feature type="compositionally biased region" description="Polar residues" evidence="6">
    <location>
        <begin position="423"/>
        <end position="433"/>
    </location>
</feature>
<evidence type="ECO:0000256" key="5">
    <source>
        <dbReference type="PROSITE-ProRule" id="PRU00042"/>
    </source>
</evidence>
<feature type="domain" description="C2H2-type" evidence="7">
    <location>
        <begin position="355"/>
        <end position="383"/>
    </location>
</feature>
<feature type="compositionally biased region" description="Polar residues" evidence="6">
    <location>
        <begin position="622"/>
        <end position="636"/>
    </location>
</feature>
<dbReference type="Proteomes" id="UP000596742">
    <property type="component" value="Unassembled WGS sequence"/>
</dbReference>
<feature type="compositionally biased region" description="Polar residues" evidence="6">
    <location>
        <begin position="389"/>
        <end position="402"/>
    </location>
</feature>
<dbReference type="InterPro" id="IPR013087">
    <property type="entry name" value="Znf_C2H2_type"/>
</dbReference>
<feature type="compositionally biased region" description="Acidic residues" evidence="6">
    <location>
        <begin position="792"/>
        <end position="803"/>
    </location>
</feature>
<dbReference type="InterPro" id="IPR050329">
    <property type="entry name" value="GLI_C2H2-zinc-finger"/>
</dbReference>
<dbReference type="PROSITE" id="PS50157">
    <property type="entry name" value="ZINC_FINGER_C2H2_2"/>
    <property type="match status" value="4"/>
</dbReference>
<comment type="caution">
    <text evidence="8">The sequence shown here is derived from an EMBL/GenBank/DDBJ whole genome shotgun (WGS) entry which is preliminary data.</text>
</comment>
<accession>A0A8B6FFV5</accession>
<protein>
    <recommendedName>
        <fullName evidence="7">C2H2-type domain-containing protein</fullName>
    </recommendedName>
</protein>
<feature type="compositionally biased region" description="Polar residues" evidence="6">
    <location>
        <begin position="588"/>
        <end position="614"/>
    </location>
</feature>
<evidence type="ECO:0000256" key="6">
    <source>
        <dbReference type="SAM" id="MobiDB-lite"/>
    </source>
</evidence>
<feature type="compositionally biased region" description="Polar residues" evidence="6">
    <location>
        <begin position="177"/>
        <end position="187"/>
    </location>
</feature>
<dbReference type="Gene3D" id="3.30.160.60">
    <property type="entry name" value="Classic Zinc Finger"/>
    <property type="match status" value="2"/>
</dbReference>
<dbReference type="GO" id="GO:0000122">
    <property type="term" value="P:negative regulation of transcription by RNA polymerase II"/>
    <property type="evidence" value="ECO:0007669"/>
    <property type="project" value="TreeGrafter"/>
</dbReference>
<keyword evidence="2" id="KW-0677">Repeat</keyword>
<dbReference type="FunFam" id="3.30.160.60:FF:000690">
    <property type="entry name" value="Zinc finger protein 354C"/>
    <property type="match status" value="1"/>
</dbReference>
<proteinExistence type="predicted"/>
<evidence type="ECO:0000256" key="1">
    <source>
        <dbReference type="ARBA" id="ARBA00022723"/>
    </source>
</evidence>
<keyword evidence="9" id="KW-1185">Reference proteome</keyword>
<keyword evidence="3 5" id="KW-0863">Zinc-finger</keyword>
<dbReference type="EMBL" id="UYJE01006664">
    <property type="protein sequence ID" value="VDI47904.1"/>
    <property type="molecule type" value="Genomic_DNA"/>
</dbReference>
<dbReference type="AlphaFoldDB" id="A0A8B6FFV5"/>
<name>A0A8B6FFV5_MYTGA</name>
<dbReference type="PANTHER" id="PTHR19818">
    <property type="entry name" value="ZINC FINGER PROTEIN ZIC AND GLI"/>
    <property type="match status" value="1"/>
</dbReference>
<evidence type="ECO:0000313" key="8">
    <source>
        <dbReference type="EMBL" id="VDI47904.1"/>
    </source>
</evidence>
<organism evidence="8 9">
    <name type="scientific">Mytilus galloprovincialis</name>
    <name type="common">Mediterranean mussel</name>
    <dbReference type="NCBI Taxonomy" id="29158"/>
    <lineage>
        <taxon>Eukaryota</taxon>
        <taxon>Metazoa</taxon>
        <taxon>Spiralia</taxon>
        <taxon>Lophotrochozoa</taxon>
        <taxon>Mollusca</taxon>
        <taxon>Bivalvia</taxon>
        <taxon>Autobranchia</taxon>
        <taxon>Pteriomorphia</taxon>
        <taxon>Mytilida</taxon>
        <taxon>Mytiloidea</taxon>
        <taxon>Mytilidae</taxon>
        <taxon>Mytilinae</taxon>
        <taxon>Mytilus</taxon>
    </lineage>
</organism>
<dbReference type="GO" id="GO:0005634">
    <property type="term" value="C:nucleus"/>
    <property type="evidence" value="ECO:0007669"/>
    <property type="project" value="UniProtKB-ARBA"/>
</dbReference>